<dbReference type="InterPro" id="IPR011053">
    <property type="entry name" value="Single_hybrid_motif"/>
</dbReference>
<dbReference type="SUPFAM" id="SSF89000">
    <property type="entry name" value="post-HMGL domain-like"/>
    <property type="match status" value="1"/>
</dbReference>
<dbReference type="PANTHER" id="PTHR43778:SF2">
    <property type="entry name" value="PYRUVATE CARBOXYLASE, MITOCHONDRIAL"/>
    <property type="match status" value="1"/>
</dbReference>
<dbReference type="GO" id="GO:0006814">
    <property type="term" value="P:sodium ion transport"/>
    <property type="evidence" value="ECO:0007669"/>
    <property type="project" value="InterPro"/>
</dbReference>
<organism evidence="4 5">
    <name type="scientific">Pseudomonas guineae</name>
    <dbReference type="NCBI Taxonomy" id="425504"/>
    <lineage>
        <taxon>Bacteria</taxon>
        <taxon>Pseudomonadati</taxon>
        <taxon>Pseudomonadota</taxon>
        <taxon>Gammaproteobacteria</taxon>
        <taxon>Pseudomonadales</taxon>
        <taxon>Pseudomonadaceae</taxon>
        <taxon>Pseudomonas</taxon>
    </lineage>
</organism>
<dbReference type="STRING" id="425504.SAMN05216206_1588"/>
<dbReference type="Pfam" id="PF00364">
    <property type="entry name" value="Biotin_lipoyl"/>
    <property type="match status" value="1"/>
</dbReference>
<keyword evidence="5" id="KW-1185">Reference proteome</keyword>
<dbReference type="Gene3D" id="3.20.20.70">
    <property type="entry name" value="Aldolase class I"/>
    <property type="match status" value="1"/>
</dbReference>
<dbReference type="NCBIfam" id="TIGR01108">
    <property type="entry name" value="oadA"/>
    <property type="match status" value="1"/>
</dbReference>
<evidence type="ECO:0000313" key="4">
    <source>
        <dbReference type="EMBL" id="SFI13670.1"/>
    </source>
</evidence>
<dbReference type="PANTHER" id="PTHR43778">
    <property type="entry name" value="PYRUVATE CARBOXYLASE"/>
    <property type="match status" value="1"/>
</dbReference>
<sequence length="607" mass="65831">MSTPVSPKKITVTDTVLRDAHQSLLATRMRTEDMLPICDKLDQVGYWSLEVWGGATFDACIRFLKEDPWERLRKLKAALPNTRLQMLLRGQNLLGYRHYSDDVVKAFVAKAAVNGIDVFRIFDAMNDVRNLRVSIEAVKAAGKHAQGTLSYTVSPVHTVEAYVKQAKAMQAMGIDSVAIKDMAGLLTPYAAFDLVKALKAEVDLPVFIHSHDTAGMGSMCQMKAIEAGADHIDTAISSMAWGTSHPGTESMVAALKGSPYDTGLDLALIQEIGLYFHAVRKKYHQFESEFTTVDTRVQVNQVPGGMMSNLANQLKEQGALNRINEVFAEIPRVREDLGFPPLVTPTSQIVGTQAVFNVLAGERYKTITNEVKLYLQGRYGLAPGKINEQLRKQAIGSEEVIDVRPADLLKPEMAKLREEVGSLAKSEEDVLTYAMFPDIGRKFLEERAAGSLTPEVLLPIPDAGGVAPAGGEGVPTEFVVDVHGESYRVDITGVGVKSDGKRHFYLSIDGMPEEVVFEPLNDFVAGSGNKRKQASAPGDVSTSMPGNIVEVLVKVGDTVKAGQAVLISEAMKMETEIQAPIAGSVTAVHVAKGDRVNPGDVLVEIDG</sequence>
<dbReference type="GO" id="GO:0005737">
    <property type="term" value="C:cytoplasm"/>
    <property type="evidence" value="ECO:0007669"/>
    <property type="project" value="TreeGrafter"/>
</dbReference>
<feature type="domain" description="Pyruvate carboxyltransferase" evidence="3">
    <location>
        <begin position="10"/>
        <end position="270"/>
    </location>
</feature>
<name>A0A1I3FR32_9PSED</name>
<evidence type="ECO:0000259" key="2">
    <source>
        <dbReference type="PROSITE" id="PS50968"/>
    </source>
</evidence>
<dbReference type="FunFam" id="2.40.50.100:FF:000003">
    <property type="entry name" value="Acetyl-CoA carboxylase biotin carboxyl carrier protein"/>
    <property type="match status" value="1"/>
</dbReference>
<keyword evidence="1" id="KW-0092">Biotin</keyword>
<dbReference type="EMBL" id="FOQL01000001">
    <property type="protein sequence ID" value="SFI13670.1"/>
    <property type="molecule type" value="Genomic_DNA"/>
</dbReference>
<keyword evidence="4" id="KW-0670">Pyruvate</keyword>
<dbReference type="GO" id="GO:0006094">
    <property type="term" value="P:gluconeogenesis"/>
    <property type="evidence" value="ECO:0007669"/>
    <property type="project" value="TreeGrafter"/>
</dbReference>
<protein>
    <submittedName>
        <fullName evidence="4">Pyruvate carboxylase subunit B</fullName>
    </submittedName>
</protein>
<dbReference type="InterPro" id="IPR003379">
    <property type="entry name" value="Carboxylase_cons_dom"/>
</dbReference>
<dbReference type="GO" id="GO:0008948">
    <property type="term" value="F:oxaloacetate decarboxylase activity"/>
    <property type="evidence" value="ECO:0007669"/>
    <property type="project" value="InterPro"/>
</dbReference>
<dbReference type="SUPFAM" id="SSF51230">
    <property type="entry name" value="Single hybrid motif"/>
    <property type="match status" value="1"/>
</dbReference>
<evidence type="ECO:0000313" key="5">
    <source>
        <dbReference type="Proteomes" id="UP000243606"/>
    </source>
</evidence>
<proteinExistence type="predicted"/>
<dbReference type="Pfam" id="PF00682">
    <property type="entry name" value="HMGL-like"/>
    <property type="match status" value="1"/>
</dbReference>
<accession>A0A1I3FR32</accession>
<dbReference type="InterPro" id="IPR005776">
    <property type="entry name" value="OadA"/>
</dbReference>
<feature type="domain" description="Lipoyl-binding" evidence="2">
    <location>
        <begin position="531"/>
        <end position="606"/>
    </location>
</feature>
<dbReference type="PROSITE" id="PS50991">
    <property type="entry name" value="PYR_CT"/>
    <property type="match status" value="1"/>
</dbReference>
<dbReference type="Gene3D" id="2.40.50.100">
    <property type="match status" value="1"/>
</dbReference>
<dbReference type="CDD" id="cd06850">
    <property type="entry name" value="biotinyl_domain"/>
    <property type="match status" value="1"/>
</dbReference>
<dbReference type="AlphaFoldDB" id="A0A1I3FR32"/>
<dbReference type="NCBIfam" id="NF006761">
    <property type="entry name" value="PRK09282.1"/>
    <property type="match status" value="1"/>
</dbReference>
<dbReference type="PROSITE" id="PS50968">
    <property type="entry name" value="BIOTINYL_LIPOYL"/>
    <property type="match status" value="1"/>
</dbReference>
<dbReference type="InterPro" id="IPR000089">
    <property type="entry name" value="Biotin_lipoyl"/>
</dbReference>
<dbReference type="InterPro" id="IPR013785">
    <property type="entry name" value="Aldolase_TIM"/>
</dbReference>
<evidence type="ECO:0000259" key="3">
    <source>
        <dbReference type="PROSITE" id="PS50991"/>
    </source>
</evidence>
<reference evidence="5" key="1">
    <citation type="submission" date="2016-10" db="EMBL/GenBank/DDBJ databases">
        <authorList>
            <person name="Varghese N."/>
            <person name="Submissions S."/>
        </authorList>
    </citation>
    <scope>NUCLEOTIDE SEQUENCE [LARGE SCALE GENOMIC DNA]</scope>
    <source>
        <strain evidence="5">LMG 24016</strain>
    </source>
</reference>
<dbReference type="InterPro" id="IPR000891">
    <property type="entry name" value="PYR_CT"/>
</dbReference>
<dbReference type="Proteomes" id="UP000243606">
    <property type="component" value="Unassembled WGS sequence"/>
</dbReference>
<dbReference type="RefSeq" id="WP_090241108.1">
    <property type="nucleotide sequence ID" value="NZ_FOQL01000001.1"/>
</dbReference>
<dbReference type="GO" id="GO:0004736">
    <property type="term" value="F:pyruvate carboxylase activity"/>
    <property type="evidence" value="ECO:0007669"/>
    <property type="project" value="TreeGrafter"/>
</dbReference>
<dbReference type="CDD" id="cd07937">
    <property type="entry name" value="DRE_TIM_PC_TC_5S"/>
    <property type="match status" value="1"/>
</dbReference>
<dbReference type="SUPFAM" id="SSF51569">
    <property type="entry name" value="Aldolase"/>
    <property type="match status" value="1"/>
</dbReference>
<dbReference type="Pfam" id="PF02436">
    <property type="entry name" value="PYC_OADA"/>
    <property type="match status" value="1"/>
</dbReference>
<dbReference type="OrthoDB" id="9760256at2"/>
<gene>
    <name evidence="4" type="ORF">SAMN05216206_1588</name>
</gene>
<evidence type="ECO:0000256" key="1">
    <source>
        <dbReference type="ARBA" id="ARBA00023267"/>
    </source>
</evidence>
<dbReference type="InterPro" id="IPR055268">
    <property type="entry name" value="PCB-like"/>
</dbReference>